<dbReference type="InterPro" id="IPR036265">
    <property type="entry name" value="HIT-like_sf"/>
</dbReference>
<dbReference type="GO" id="GO:0016787">
    <property type="term" value="F:hydrolase activity"/>
    <property type="evidence" value="ECO:0007669"/>
    <property type="project" value="UniProtKB-KW"/>
</dbReference>
<dbReference type="EMBL" id="QJSX01000020">
    <property type="protein sequence ID" value="PYE49979.1"/>
    <property type="molecule type" value="Genomic_DNA"/>
</dbReference>
<keyword evidence="1" id="KW-0378">Hydrolase</keyword>
<proteinExistence type="predicted"/>
<evidence type="ECO:0000313" key="1">
    <source>
        <dbReference type="EMBL" id="PYE49979.1"/>
    </source>
</evidence>
<dbReference type="SUPFAM" id="SSF54197">
    <property type="entry name" value="HIT-like"/>
    <property type="match status" value="1"/>
</dbReference>
<organism evidence="1 2">
    <name type="scientific">Deinococcus yavapaiensis KR-236</name>
    <dbReference type="NCBI Taxonomy" id="694435"/>
    <lineage>
        <taxon>Bacteria</taxon>
        <taxon>Thermotogati</taxon>
        <taxon>Deinococcota</taxon>
        <taxon>Deinococci</taxon>
        <taxon>Deinococcales</taxon>
        <taxon>Deinococcaceae</taxon>
        <taxon>Deinococcus</taxon>
    </lineage>
</organism>
<keyword evidence="2" id="KW-1185">Reference proteome</keyword>
<evidence type="ECO:0000313" key="2">
    <source>
        <dbReference type="Proteomes" id="UP000248326"/>
    </source>
</evidence>
<accession>A0A318S673</accession>
<protein>
    <submittedName>
        <fullName evidence="1">Diadenosine tetraphosphate (Ap4A) HIT family hydrolase</fullName>
    </submittedName>
</protein>
<dbReference type="RefSeq" id="WP_211317970.1">
    <property type="nucleotide sequence ID" value="NZ_QJSX01000020.1"/>
</dbReference>
<reference evidence="1 2" key="1">
    <citation type="submission" date="2018-06" db="EMBL/GenBank/DDBJ databases">
        <title>Genomic Encyclopedia of Type Strains, Phase IV (KMG-IV): sequencing the most valuable type-strain genomes for metagenomic binning, comparative biology and taxonomic classification.</title>
        <authorList>
            <person name="Goeker M."/>
        </authorList>
    </citation>
    <scope>NUCLEOTIDE SEQUENCE [LARGE SCALE GENOMIC DNA]</scope>
    <source>
        <strain evidence="1 2">DSM 18048</strain>
    </source>
</reference>
<comment type="caution">
    <text evidence="1">The sequence shown here is derived from an EMBL/GenBank/DDBJ whole genome shotgun (WGS) entry which is preliminary data.</text>
</comment>
<dbReference type="Proteomes" id="UP000248326">
    <property type="component" value="Unassembled WGS sequence"/>
</dbReference>
<dbReference type="AlphaFoldDB" id="A0A318S673"/>
<dbReference type="Gene3D" id="3.30.428.10">
    <property type="entry name" value="HIT-like"/>
    <property type="match status" value="1"/>
</dbReference>
<sequence length="162" mass="18048">MTTWHDFVSRGIPGRLEAARAGLNPTVIARMPSGFAVLGDSQFLPGYALLLADPLAPSLEDLDELGQTTFLRDMARLGRAIRAVTGCARVNYGIYGNTDPYLQAHVWARYDWEDAERRATPAWFYPPEVRFAPDALFDSARHADLLLQLRATLNEENGRSGR</sequence>
<name>A0A318S673_9DEIO</name>
<gene>
    <name evidence="1" type="ORF">DES52_12064</name>
</gene>